<dbReference type="PANTHER" id="PTHR34482">
    <property type="entry name" value="DNA DAMAGE-INDUCIBLE PROTEIN 1-LIKE"/>
    <property type="match status" value="1"/>
</dbReference>
<dbReference type="EMBL" id="JAWPEI010000106">
    <property type="protein sequence ID" value="KAK4706303.1"/>
    <property type="molecule type" value="Genomic_DNA"/>
</dbReference>
<sequence length="230" mass="26410">MVQGQTVITQAQTLTDQANREVRPRVEPNVSTMASRLRDFTRMSPPIFLGSKMNEDPQEFLEELAGYQLKDVAQVWYIQWRDNRPLRVGPITWELSKYAPSLVSNTRDEMSRFVTGVSDAIEEECRAAMLHDNMDISRLMVYAQQVEETRLRKKSREVKRARPEDGNFSKSKFEGQSGPRFKKRFFNQSSSNAPKPIKYRVSNPKPQGGNRSGSYVERTNCAKCGKKHEG</sequence>
<name>A0AAV9K027_9SOLN</name>
<organism evidence="2 3">
    <name type="scientific">Solanum pinnatisectum</name>
    <name type="common">tansyleaf nightshade</name>
    <dbReference type="NCBI Taxonomy" id="50273"/>
    <lineage>
        <taxon>Eukaryota</taxon>
        <taxon>Viridiplantae</taxon>
        <taxon>Streptophyta</taxon>
        <taxon>Embryophyta</taxon>
        <taxon>Tracheophyta</taxon>
        <taxon>Spermatophyta</taxon>
        <taxon>Magnoliopsida</taxon>
        <taxon>eudicotyledons</taxon>
        <taxon>Gunneridae</taxon>
        <taxon>Pentapetalae</taxon>
        <taxon>asterids</taxon>
        <taxon>lamiids</taxon>
        <taxon>Solanales</taxon>
        <taxon>Solanaceae</taxon>
        <taxon>Solanoideae</taxon>
        <taxon>Solaneae</taxon>
        <taxon>Solanum</taxon>
    </lineage>
</organism>
<gene>
    <name evidence="2" type="ORF">R3W88_034137</name>
</gene>
<feature type="compositionally biased region" description="Basic and acidic residues" evidence="1">
    <location>
        <begin position="158"/>
        <end position="173"/>
    </location>
</feature>
<feature type="region of interest" description="Disordered" evidence="1">
    <location>
        <begin position="153"/>
        <end position="230"/>
    </location>
</feature>
<dbReference type="PANTHER" id="PTHR34482:SF57">
    <property type="entry name" value="RETROTRANSPOSON GAG DOMAIN-CONTAINING PROTEIN"/>
    <property type="match status" value="1"/>
</dbReference>
<dbReference type="Proteomes" id="UP001311915">
    <property type="component" value="Unassembled WGS sequence"/>
</dbReference>
<dbReference type="AlphaFoldDB" id="A0AAV9K027"/>
<proteinExistence type="predicted"/>
<evidence type="ECO:0000313" key="2">
    <source>
        <dbReference type="EMBL" id="KAK4706303.1"/>
    </source>
</evidence>
<evidence type="ECO:0000313" key="3">
    <source>
        <dbReference type="Proteomes" id="UP001311915"/>
    </source>
</evidence>
<protein>
    <recommendedName>
        <fullName evidence="4">Gag-pol polyprotein</fullName>
    </recommendedName>
</protein>
<evidence type="ECO:0000256" key="1">
    <source>
        <dbReference type="SAM" id="MobiDB-lite"/>
    </source>
</evidence>
<comment type="caution">
    <text evidence="2">The sequence shown here is derived from an EMBL/GenBank/DDBJ whole genome shotgun (WGS) entry which is preliminary data.</text>
</comment>
<reference evidence="2 3" key="1">
    <citation type="submission" date="2023-10" db="EMBL/GenBank/DDBJ databases">
        <title>Genome-Wide Identification Analysis in wild type Solanum Pinnatisectum Reveals Some Genes Defensing Phytophthora Infestans.</title>
        <authorList>
            <person name="Sun C."/>
        </authorList>
    </citation>
    <scope>NUCLEOTIDE SEQUENCE [LARGE SCALE GENOMIC DNA]</scope>
    <source>
        <strain evidence="2">LQN</strain>
        <tissue evidence="2">Leaf</tissue>
    </source>
</reference>
<accession>A0AAV9K027</accession>
<evidence type="ECO:0008006" key="4">
    <source>
        <dbReference type="Google" id="ProtNLM"/>
    </source>
</evidence>
<keyword evidence="3" id="KW-1185">Reference proteome</keyword>